<comment type="caution">
    <text evidence="2">The sequence shown here is derived from an EMBL/GenBank/DDBJ whole genome shotgun (WGS) entry which is preliminary data.</text>
</comment>
<evidence type="ECO:0000313" key="3">
    <source>
        <dbReference type="Proteomes" id="UP000654075"/>
    </source>
</evidence>
<gene>
    <name evidence="2" type="ORF">PGLA1383_LOCUS28945</name>
</gene>
<organism evidence="2 3">
    <name type="scientific">Polarella glacialis</name>
    <name type="common">Dinoflagellate</name>
    <dbReference type="NCBI Taxonomy" id="89957"/>
    <lineage>
        <taxon>Eukaryota</taxon>
        <taxon>Sar</taxon>
        <taxon>Alveolata</taxon>
        <taxon>Dinophyceae</taxon>
        <taxon>Suessiales</taxon>
        <taxon>Suessiaceae</taxon>
        <taxon>Polarella</taxon>
    </lineage>
</organism>
<dbReference type="EMBL" id="CAJNNV010024930">
    <property type="protein sequence ID" value="CAE8611137.1"/>
    <property type="molecule type" value="Genomic_DNA"/>
</dbReference>
<sequence length="98" mass="11169">FIGAVGGLAKWQTSNYVMVLGFCSILALLLFLRLAVSRSTNQKVLDQMADTSQRQIDALHRELWRLETQGDLLKRRKECDTFGNRGCTLYVTRAHCCF</sequence>
<keyword evidence="1" id="KW-0812">Transmembrane</keyword>
<keyword evidence="1" id="KW-0472">Membrane</keyword>
<evidence type="ECO:0000256" key="1">
    <source>
        <dbReference type="SAM" id="Phobius"/>
    </source>
</evidence>
<keyword evidence="1" id="KW-1133">Transmembrane helix</keyword>
<accession>A0A813FGW1</accession>
<keyword evidence="3" id="KW-1185">Reference proteome</keyword>
<proteinExistence type="predicted"/>
<dbReference type="AlphaFoldDB" id="A0A813FGW1"/>
<protein>
    <submittedName>
        <fullName evidence="2">Uncharacterized protein</fullName>
    </submittedName>
</protein>
<dbReference type="Proteomes" id="UP000654075">
    <property type="component" value="Unassembled WGS sequence"/>
</dbReference>
<feature type="non-terminal residue" evidence="2">
    <location>
        <position position="98"/>
    </location>
</feature>
<reference evidence="2" key="1">
    <citation type="submission" date="2021-02" db="EMBL/GenBank/DDBJ databases">
        <authorList>
            <person name="Dougan E. K."/>
            <person name="Rhodes N."/>
            <person name="Thang M."/>
            <person name="Chan C."/>
        </authorList>
    </citation>
    <scope>NUCLEOTIDE SEQUENCE</scope>
</reference>
<evidence type="ECO:0000313" key="2">
    <source>
        <dbReference type="EMBL" id="CAE8611137.1"/>
    </source>
</evidence>
<name>A0A813FGW1_POLGL</name>
<feature type="transmembrane region" description="Helical" evidence="1">
    <location>
        <begin position="16"/>
        <end position="36"/>
    </location>
</feature>